<protein>
    <submittedName>
        <fullName evidence="1">SapC family protein</fullName>
    </submittedName>
</protein>
<organism evidence="1 2">
    <name type="scientific">Comamonas koreensis</name>
    <dbReference type="NCBI Taxonomy" id="160825"/>
    <lineage>
        <taxon>Bacteria</taxon>
        <taxon>Pseudomonadati</taxon>
        <taxon>Pseudomonadota</taxon>
        <taxon>Betaproteobacteria</taxon>
        <taxon>Burkholderiales</taxon>
        <taxon>Comamonadaceae</taxon>
        <taxon>Comamonas</taxon>
    </lineage>
</organism>
<accession>A0AAW4XYY4</accession>
<dbReference type="Pfam" id="PF07277">
    <property type="entry name" value="SapC"/>
    <property type="match status" value="1"/>
</dbReference>
<dbReference type="InterPro" id="IPR010836">
    <property type="entry name" value="SapC"/>
</dbReference>
<dbReference type="Proteomes" id="UP001199260">
    <property type="component" value="Unassembled WGS sequence"/>
</dbReference>
<dbReference type="AlphaFoldDB" id="A0AAW4XYY4"/>
<evidence type="ECO:0000313" key="2">
    <source>
        <dbReference type="Proteomes" id="UP001199260"/>
    </source>
</evidence>
<evidence type="ECO:0000313" key="1">
    <source>
        <dbReference type="EMBL" id="MCD2166672.1"/>
    </source>
</evidence>
<reference evidence="1 2" key="1">
    <citation type="submission" date="2021-11" db="EMBL/GenBank/DDBJ databases">
        <title>Genome sequence.</title>
        <authorList>
            <person name="Sun Q."/>
        </authorList>
    </citation>
    <scope>NUCLEOTIDE SEQUENCE [LARGE SCALE GENOMIC DNA]</scope>
    <source>
        <strain evidence="1 2">KCTC 12005</strain>
    </source>
</reference>
<name>A0AAW4XYY4_9BURK</name>
<comment type="caution">
    <text evidence="1">The sequence shown here is derived from an EMBL/GenBank/DDBJ whole genome shotgun (WGS) entry which is preliminary data.</text>
</comment>
<dbReference type="RefSeq" id="WP_230777429.1">
    <property type="nucleotide sequence ID" value="NZ_JAJNCT010000021.1"/>
</dbReference>
<sequence length="253" mass="28121">MTQANAQPAVPMFYSGLTALDPALHLGWGLRGQANFSTAAAANAVPLGVGEFWHASAHYPIVFGPAGVTGFPIAITALVEGRNLFVDAAGQWLPDSYVPAWLRRYPFWMQPDPDGQNASFWFDPHAQQVVPLHEYADARPLFDYQGNPNQALAQIVQFCQQCQNDANHTYAFMQALEQHRLLVDRQATVELSAGQPYSLGGFRMVDMEAYHRLPDAVLGSWVRKGWASLVALHHMSVQQNWQRLLALHRSQNG</sequence>
<gene>
    <name evidence="1" type="ORF">LPW39_16230</name>
</gene>
<dbReference type="EMBL" id="JAJNCT010000021">
    <property type="protein sequence ID" value="MCD2166672.1"/>
    <property type="molecule type" value="Genomic_DNA"/>
</dbReference>
<keyword evidence="2" id="KW-1185">Reference proteome</keyword>
<proteinExistence type="predicted"/>